<reference evidence="2 3" key="1">
    <citation type="submission" date="2019-03" db="EMBL/GenBank/DDBJ databases">
        <title>Freshwater and sediment microbial communities from various areas in North America, analyzing microbe dynamics in response to fracking.</title>
        <authorList>
            <person name="Lamendella R."/>
        </authorList>
    </citation>
    <scope>NUCLEOTIDE SEQUENCE [LARGE SCALE GENOMIC DNA]</scope>
    <source>
        <strain evidence="2 3">175.2</strain>
    </source>
</reference>
<name>A0A4R3NDT2_9HYPH</name>
<keyword evidence="1" id="KW-0812">Transmembrane</keyword>
<keyword evidence="1" id="KW-0472">Membrane</keyword>
<keyword evidence="1" id="KW-1133">Transmembrane helix</keyword>
<dbReference type="Proteomes" id="UP000295097">
    <property type="component" value="Unassembled WGS sequence"/>
</dbReference>
<protein>
    <submittedName>
        <fullName evidence="2">Uncharacterized protein</fullName>
    </submittedName>
</protein>
<sequence length="124" mass="14460">MKAYEILPDGEHFRRTSTFVWQLGTGHTVTIPNGYVFNISSPFCRRWITSHVARWDWCWLVWASCIHDYLIVMLGWSRFRAGTEFYRAMCHGGGLLRAIAVLPLGVAVTLWRCWVPNRRSTELQ</sequence>
<comment type="caution">
    <text evidence="2">The sequence shown here is derived from an EMBL/GenBank/DDBJ whole genome shotgun (WGS) entry which is preliminary data.</text>
</comment>
<feature type="transmembrane region" description="Helical" evidence="1">
    <location>
        <begin position="96"/>
        <end position="115"/>
    </location>
</feature>
<accession>A0A4R3NDT2</accession>
<organism evidence="2 3">
    <name type="scientific">Martelella mediterranea</name>
    <dbReference type="NCBI Taxonomy" id="293089"/>
    <lineage>
        <taxon>Bacteria</taxon>
        <taxon>Pseudomonadati</taxon>
        <taxon>Pseudomonadota</taxon>
        <taxon>Alphaproteobacteria</taxon>
        <taxon>Hyphomicrobiales</taxon>
        <taxon>Aurantimonadaceae</taxon>
        <taxon>Martelella</taxon>
    </lineage>
</organism>
<evidence type="ECO:0000313" key="2">
    <source>
        <dbReference type="EMBL" id="TCT29746.1"/>
    </source>
</evidence>
<feature type="transmembrane region" description="Helical" evidence="1">
    <location>
        <begin position="55"/>
        <end position="76"/>
    </location>
</feature>
<evidence type="ECO:0000313" key="3">
    <source>
        <dbReference type="Proteomes" id="UP000295097"/>
    </source>
</evidence>
<evidence type="ECO:0000256" key="1">
    <source>
        <dbReference type="SAM" id="Phobius"/>
    </source>
</evidence>
<dbReference type="EMBL" id="SMAR01000048">
    <property type="protein sequence ID" value="TCT29746.1"/>
    <property type="molecule type" value="Genomic_DNA"/>
</dbReference>
<proteinExistence type="predicted"/>
<gene>
    <name evidence="2" type="ORF">EDC90_104818</name>
</gene>
<dbReference type="AlphaFoldDB" id="A0A4R3NDT2"/>
<keyword evidence="3" id="KW-1185">Reference proteome</keyword>